<protein>
    <submittedName>
        <fullName evidence="4">3-hydroxyacyl-CoA dehydrogenase (Hbd-4)</fullName>
    </submittedName>
</protein>
<feature type="domain" description="3-hydroxyacyl-CoA dehydrogenase C-terminal" evidence="2">
    <location>
        <begin position="161"/>
        <end position="255"/>
    </location>
</feature>
<dbReference type="SUPFAM" id="SSF48179">
    <property type="entry name" value="6-phosphogluconate dehydrogenase C-terminal domain-like"/>
    <property type="match status" value="2"/>
</dbReference>
<dbReference type="EMBL" id="LGEX01000075">
    <property type="protein sequence ID" value="KUK05819.1"/>
    <property type="molecule type" value="Genomic_DNA"/>
</dbReference>
<dbReference type="Pfam" id="PF00725">
    <property type="entry name" value="3HCDH"/>
    <property type="match status" value="2"/>
</dbReference>
<evidence type="ECO:0000313" key="5">
    <source>
        <dbReference type="Proteomes" id="UP000054015"/>
    </source>
</evidence>
<dbReference type="SUPFAM" id="SSF51735">
    <property type="entry name" value="NAD(P)-binding Rossmann-fold domains"/>
    <property type="match status" value="1"/>
</dbReference>
<dbReference type="AlphaFoldDB" id="A0A101DZC5"/>
<dbReference type="Gene3D" id="1.10.1040.10">
    <property type="entry name" value="N-(1-d-carboxylethyl)-l-norvaline Dehydrogenase, domain 2"/>
    <property type="match status" value="2"/>
</dbReference>
<dbReference type="InterPro" id="IPR013328">
    <property type="entry name" value="6PGD_dom2"/>
</dbReference>
<dbReference type="InterPro" id="IPR036291">
    <property type="entry name" value="NAD(P)-bd_dom_sf"/>
</dbReference>
<dbReference type="GO" id="GO:0006631">
    <property type="term" value="P:fatty acid metabolic process"/>
    <property type="evidence" value="ECO:0007669"/>
    <property type="project" value="InterPro"/>
</dbReference>
<dbReference type="PATRIC" id="fig|2234.7.peg.2199"/>
<feature type="domain" description="3-hydroxyacyl-CoA dehydrogenase C-terminal" evidence="2">
    <location>
        <begin position="277"/>
        <end position="346"/>
    </location>
</feature>
<dbReference type="InterPro" id="IPR008927">
    <property type="entry name" value="6-PGluconate_DH-like_C_sf"/>
</dbReference>
<evidence type="ECO:0000259" key="3">
    <source>
        <dbReference type="Pfam" id="PF02737"/>
    </source>
</evidence>
<proteinExistence type="predicted"/>
<dbReference type="InterPro" id="IPR006176">
    <property type="entry name" value="3-OHacyl-CoA_DH_NAD-bd"/>
</dbReference>
<evidence type="ECO:0000259" key="2">
    <source>
        <dbReference type="Pfam" id="PF00725"/>
    </source>
</evidence>
<dbReference type="Pfam" id="PF02737">
    <property type="entry name" value="3HCDH_N"/>
    <property type="match status" value="1"/>
</dbReference>
<organism evidence="4 5">
    <name type="scientific">Archaeoglobus fulgidus</name>
    <dbReference type="NCBI Taxonomy" id="2234"/>
    <lineage>
        <taxon>Archaea</taxon>
        <taxon>Methanobacteriati</taxon>
        <taxon>Methanobacteriota</taxon>
        <taxon>Archaeoglobi</taxon>
        <taxon>Archaeoglobales</taxon>
        <taxon>Archaeoglobaceae</taxon>
        <taxon>Archaeoglobus</taxon>
    </lineage>
</organism>
<reference evidence="5" key="1">
    <citation type="journal article" date="2015" name="MBio">
        <title>Genome-Resolved Metagenomic Analysis Reveals Roles for Candidate Phyla and Other Microbial Community Members in Biogeochemical Transformations in Oil Reservoirs.</title>
        <authorList>
            <person name="Hu P."/>
            <person name="Tom L."/>
            <person name="Singh A."/>
            <person name="Thomas B.C."/>
            <person name="Baker B.J."/>
            <person name="Piceno Y.M."/>
            <person name="Andersen G.L."/>
            <person name="Banfield J.F."/>
        </authorList>
    </citation>
    <scope>NUCLEOTIDE SEQUENCE [LARGE SCALE GENOMIC DNA]</scope>
</reference>
<name>A0A101DZC5_ARCFL</name>
<dbReference type="InterPro" id="IPR006108">
    <property type="entry name" value="3HC_DH_C"/>
</dbReference>
<sequence length="348" mass="39224">GYNVTMRDIKQEFVDRGMNMIKESLAKLEQKGKIKSAEEVLSRIKPTVDLEEAVKDADLVIEAVPEVVEIKKQVWEEVESLAKPECIFTSNTSTMKITMLAGFTKRPEKFAGLHFFNPPVLMRLVEVIRGEKTSDEVMDLLVEFVKSIGKTPVRVEKDVPGFIANRVVAPRGVLLHAVVEAENLTPEEVDAAFRKAGYPMGPFELADYVGIDVNYNAARYFARAVSPEYEPPERVRKMVEEGRLGRKTGRGWYDWSGGKPKIDLSKATGKINVEDFLMVEINEAVKLVEMGVAKPEDIDIALKLGYGRQKGPFELLEEFGKERVARRLEELAKKYGKKIFEPAESLRT</sequence>
<gene>
    <name evidence="4" type="ORF">XD48_1958</name>
</gene>
<evidence type="ECO:0000313" key="4">
    <source>
        <dbReference type="EMBL" id="KUK05819.1"/>
    </source>
</evidence>
<keyword evidence="1" id="KW-0560">Oxidoreductase</keyword>
<dbReference type="PANTHER" id="PTHR48075:SF5">
    <property type="entry name" value="3-HYDROXYBUTYRYL-COA DEHYDROGENASE"/>
    <property type="match status" value="1"/>
</dbReference>
<evidence type="ECO:0000256" key="1">
    <source>
        <dbReference type="ARBA" id="ARBA00023002"/>
    </source>
</evidence>
<feature type="domain" description="3-hydroxyacyl-CoA dehydrogenase NAD binding" evidence="3">
    <location>
        <begin position="1"/>
        <end position="158"/>
    </location>
</feature>
<dbReference type="Proteomes" id="UP000054015">
    <property type="component" value="Unassembled WGS sequence"/>
</dbReference>
<dbReference type="FunFam" id="3.40.50.720:FF:000009">
    <property type="entry name" value="Fatty oxidation complex, alpha subunit"/>
    <property type="match status" value="1"/>
</dbReference>
<dbReference type="GO" id="GO:0070403">
    <property type="term" value="F:NAD+ binding"/>
    <property type="evidence" value="ECO:0007669"/>
    <property type="project" value="InterPro"/>
</dbReference>
<dbReference type="GO" id="GO:0016616">
    <property type="term" value="F:oxidoreductase activity, acting on the CH-OH group of donors, NAD or NADP as acceptor"/>
    <property type="evidence" value="ECO:0007669"/>
    <property type="project" value="InterPro"/>
</dbReference>
<dbReference type="PANTHER" id="PTHR48075">
    <property type="entry name" value="3-HYDROXYACYL-COA DEHYDROGENASE FAMILY PROTEIN"/>
    <property type="match status" value="1"/>
</dbReference>
<accession>A0A101DZC5</accession>
<feature type="non-terminal residue" evidence="4">
    <location>
        <position position="1"/>
    </location>
</feature>
<comment type="caution">
    <text evidence="4">The sequence shown here is derived from an EMBL/GenBank/DDBJ whole genome shotgun (WGS) entry which is preliminary data.</text>
</comment>
<dbReference type="Gene3D" id="3.40.50.720">
    <property type="entry name" value="NAD(P)-binding Rossmann-like Domain"/>
    <property type="match status" value="1"/>
</dbReference>